<feature type="domain" description="Glycosyltransferase subfamily 4-like N-terminal" evidence="2">
    <location>
        <begin position="145"/>
        <end position="324"/>
    </location>
</feature>
<dbReference type="GO" id="GO:0016757">
    <property type="term" value="F:glycosyltransferase activity"/>
    <property type="evidence" value="ECO:0007669"/>
    <property type="project" value="TreeGrafter"/>
</dbReference>
<feature type="compositionally biased region" description="Polar residues" evidence="1">
    <location>
        <begin position="108"/>
        <end position="118"/>
    </location>
</feature>
<dbReference type="PANTHER" id="PTHR45947:SF3">
    <property type="entry name" value="SULFOQUINOVOSYL TRANSFERASE SQD2"/>
    <property type="match status" value="1"/>
</dbReference>
<dbReference type="InterPro" id="IPR050194">
    <property type="entry name" value="Glycosyltransferase_grp1"/>
</dbReference>
<feature type="region of interest" description="Disordered" evidence="1">
    <location>
        <begin position="1"/>
        <end position="21"/>
    </location>
</feature>
<feature type="compositionally biased region" description="Basic residues" evidence="1">
    <location>
        <begin position="59"/>
        <end position="72"/>
    </location>
</feature>
<dbReference type="InterPro" id="IPR028098">
    <property type="entry name" value="Glyco_trans_4-like_N"/>
</dbReference>
<dbReference type="SUPFAM" id="SSF53756">
    <property type="entry name" value="UDP-Glycosyltransferase/glycogen phosphorylase"/>
    <property type="match status" value="1"/>
</dbReference>
<dbReference type="AlphaFoldDB" id="A0A150GZQ3"/>
<evidence type="ECO:0000313" key="3">
    <source>
        <dbReference type="EMBL" id="KXZ55233.1"/>
    </source>
</evidence>
<dbReference type="Proteomes" id="UP000075714">
    <property type="component" value="Unassembled WGS sequence"/>
</dbReference>
<sequence length="450" mass="49189">MNVLMQHTHLGARPAPRPGAMAIDAGRVQPAALVPAAQPRRAAAPSLPHPLHLRSPSQPRHRHHHRALRNLRTRSTASPAPAAGNGAGSFPSPSPAASVADPAASTWDVAQQPSTSAPVSGRAPGAPRRVCIFVEPSPFTYVSGYKNRFTTMIKYLVEAGCEVLVVTTGRGYTLPGVDSSSFRDQPETFAGARVVSALSFGCPWYLQVPLSFALSPRIWREVRDFRPDVIHCSSPGVMVFAAKFYAWLLKAPIVLSYHTHVPSYLPRYGIEFLVPAMWGFLRILHATAHLTLTVSPAMVDELVVNRAVDDRKQIQVWKKGVDSDTFHPRFRSAAMRARLTGGKPERPVLVYVGRLGFEKNLFFLRELLNRNPGVCLAFVGDGPARSRVGARARQEVAKWDWRAATMHLLNVQYPLAMAAAAAQYGRVLGEVARGALERQQQQPPLAPQAA</sequence>
<organism evidence="3 4">
    <name type="scientific">Gonium pectorale</name>
    <name type="common">Green alga</name>
    <dbReference type="NCBI Taxonomy" id="33097"/>
    <lineage>
        <taxon>Eukaryota</taxon>
        <taxon>Viridiplantae</taxon>
        <taxon>Chlorophyta</taxon>
        <taxon>core chlorophytes</taxon>
        <taxon>Chlorophyceae</taxon>
        <taxon>CS clade</taxon>
        <taxon>Chlamydomonadales</taxon>
        <taxon>Volvocaceae</taxon>
        <taxon>Gonium</taxon>
    </lineage>
</organism>
<dbReference type="OrthoDB" id="443318at2759"/>
<dbReference type="STRING" id="33097.A0A150GZQ3"/>
<protein>
    <recommendedName>
        <fullName evidence="2">Glycosyltransferase subfamily 4-like N-terminal domain-containing protein</fullName>
    </recommendedName>
</protein>
<gene>
    <name evidence="3" type="ORF">GPECTOR_3g374</name>
</gene>
<feature type="compositionally biased region" description="Low complexity" evidence="1">
    <location>
        <begin position="11"/>
        <end position="20"/>
    </location>
</feature>
<proteinExistence type="predicted"/>
<feature type="compositionally biased region" description="Low complexity" evidence="1">
    <location>
        <begin position="36"/>
        <end position="57"/>
    </location>
</feature>
<dbReference type="EMBL" id="LSYV01000004">
    <property type="protein sequence ID" value="KXZ55233.1"/>
    <property type="molecule type" value="Genomic_DNA"/>
</dbReference>
<name>A0A150GZQ3_GONPE</name>
<accession>A0A150GZQ3</accession>
<evidence type="ECO:0000259" key="2">
    <source>
        <dbReference type="Pfam" id="PF13439"/>
    </source>
</evidence>
<comment type="caution">
    <text evidence="3">The sequence shown here is derived from an EMBL/GenBank/DDBJ whole genome shotgun (WGS) entry which is preliminary data.</text>
</comment>
<feature type="region of interest" description="Disordered" evidence="1">
    <location>
        <begin position="36"/>
        <end position="125"/>
    </location>
</feature>
<dbReference type="Gene3D" id="3.40.50.2000">
    <property type="entry name" value="Glycogen Phosphorylase B"/>
    <property type="match status" value="2"/>
</dbReference>
<dbReference type="PANTHER" id="PTHR45947">
    <property type="entry name" value="SULFOQUINOVOSYL TRANSFERASE SQD2"/>
    <property type="match status" value="1"/>
</dbReference>
<evidence type="ECO:0000313" key="4">
    <source>
        <dbReference type="Proteomes" id="UP000075714"/>
    </source>
</evidence>
<feature type="compositionally biased region" description="Low complexity" evidence="1">
    <location>
        <begin position="73"/>
        <end position="105"/>
    </location>
</feature>
<reference evidence="4" key="1">
    <citation type="journal article" date="2016" name="Nat. Commun.">
        <title>The Gonium pectorale genome demonstrates co-option of cell cycle regulation during the evolution of multicellularity.</title>
        <authorList>
            <person name="Hanschen E.R."/>
            <person name="Marriage T.N."/>
            <person name="Ferris P.J."/>
            <person name="Hamaji T."/>
            <person name="Toyoda A."/>
            <person name="Fujiyama A."/>
            <person name="Neme R."/>
            <person name="Noguchi H."/>
            <person name="Minakuchi Y."/>
            <person name="Suzuki M."/>
            <person name="Kawai-Toyooka H."/>
            <person name="Smith D.R."/>
            <person name="Sparks H."/>
            <person name="Anderson J."/>
            <person name="Bakaric R."/>
            <person name="Luria V."/>
            <person name="Karger A."/>
            <person name="Kirschner M.W."/>
            <person name="Durand P.M."/>
            <person name="Michod R.E."/>
            <person name="Nozaki H."/>
            <person name="Olson B.J."/>
        </authorList>
    </citation>
    <scope>NUCLEOTIDE SEQUENCE [LARGE SCALE GENOMIC DNA]</scope>
    <source>
        <strain evidence="4">NIES-2863</strain>
    </source>
</reference>
<keyword evidence="4" id="KW-1185">Reference proteome</keyword>
<evidence type="ECO:0000256" key="1">
    <source>
        <dbReference type="SAM" id="MobiDB-lite"/>
    </source>
</evidence>
<dbReference type="Pfam" id="PF13439">
    <property type="entry name" value="Glyco_transf_4"/>
    <property type="match status" value="1"/>
</dbReference>